<dbReference type="Gene3D" id="3.30.465.10">
    <property type="match status" value="1"/>
</dbReference>
<evidence type="ECO:0000259" key="3">
    <source>
        <dbReference type="PROSITE" id="PS51387"/>
    </source>
</evidence>
<dbReference type="Proteomes" id="UP001408356">
    <property type="component" value="Unassembled WGS sequence"/>
</dbReference>
<dbReference type="EMBL" id="JARVKF010000041">
    <property type="protein sequence ID" value="KAK9424367.1"/>
    <property type="molecule type" value="Genomic_DNA"/>
</dbReference>
<organism evidence="4 5">
    <name type="scientific">Seiridium unicorne</name>
    <dbReference type="NCBI Taxonomy" id="138068"/>
    <lineage>
        <taxon>Eukaryota</taxon>
        <taxon>Fungi</taxon>
        <taxon>Dikarya</taxon>
        <taxon>Ascomycota</taxon>
        <taxon>Pezizomycotina</taxon>
        <taxon>Sordariomycetes</taxon>
        <taxon>Xylariomycetidae</taxon>
        <taxon>Amphisphaeriales</taxon>
        <taxon>Sporocadaceae</taxon>
        <taxon>Seiridium</taxon>
    </lineage>
</organism>
<keyword evidence="1" id="KW-0285">Flavoprotein</keyword>
<dbReference type="InterPro" id="IPR016167">
    <property type="entry name" value="FAD-bd_PCMH_sub1"/>
</dbReference>
<evidence type="ECO:0000313" key="5">
    <source>
        <dbReference type="Proteomes" id="UP001408356"/>
    </source>
</evidence>
<evidence type="ECO:0000313" key="4">
    <source>
        <dbReference type="EMBL" id="KAK9424367.1"/>
    </source>
</evidence>
<gene>
    <name evidence="4" type="ORF">SUNI508_13690</name>
</gene>
<sequence length="520" mass="57840">MASQQLPTKYLDPLLQSTHADLFASSVTVPLEPVLPPEVSQVEYDAAVREFVNILGSSYVLIGEALREYVDPYELFEGEATRKAPSAAICPSNNEELKASLLIANKYKIPLWTFSKGKNLGYGGPAPVVSGSIALDLYRMNKIIEVNDELHYAVVEPGVSFCDLYDYCEANRLKVWPSVPSLGWGSVVGNTLDRGVGFTPTAVHHQHISGLEVMLASGELLRTGQFGISQSKSAHLSKFQFGPTIDGLFLQSNLGVVTKLGIWLTPQPQAYLSCYFDMPRFEDVGTIVDTFSGLRRNGVLPNMVYISNIVEALAMIGRREEFWSGEGAMPDWRIAELQKKYDMGYWNAKFGLYGPRDVIQAQYNEVQKMVAEKAPEGRLRSEMFAANHKELLDAKKIPEPDGGMFVGVPSLWSLPIVKFRLPKDGGIGGHADYSPIIPSDGKEVLTWLKLAKDISGRLGYELFCDFFMHERHVILINMLVFDKTKSDQRQSVDAILKGLVREGSKRGYSSYRSHINHMGE</sequence>
<dbReference type="PANTHER" id="PTHR11748">
    <property type="entry name" value="D-LACTATE DEHYDROGENASE"/>
    <property type="match status" value="1"/>
</dbReference>
<keyword evidence="5" id="KW-1185">Reference proteome</keyword>
<dbReference type="SUPFAM" id="SSF56176">
    <property type="entry name" value="FAD-binding/transporter-associated domain-like"/>
    <property type="match status" value="1"/>
</dbReference>
<dbReference type="InterPro" id="IPR036318">
    <property type="entry name" value="FAD-bd_PCMH-like_sf"/>
</dbReference>
<dbReference type="InterPro" id="IPR016166">
    <property type="entry name" value="FAD-bd_PCMH"/>
</dbReference>
<evidence type="ECO:0000256" key="2">
    <source>
        <dbReference type="ARBA" id="ARBA00022827"/>
    </source>
</evidence>
<accession>A0ABR2VBT0</accession>
<dbReference type="PANTHER" id="PTHR11748:SF114">
    <property type="entry name" value="ARYL-ALCOHOL OXIDASE VANILLYL-ALCOHOL OXIDASE (AFU_ORTHOLOGUE AFUA_3G09500)-RELATED"/>
    <property type="match status" value="1"/>
</dbReference>
<comment type="caution">
    <text evidence="4">The sequence shown here is derived from an EMBL/GenBank/DDBJ whole genome shotgun (WGS) entry which is preliminary data.</text>
</comment>
<dbReference type="InterPro" id="IPR016169">
    <property type="entry name" value="FAD-bd_PCMH_sub2"/>
</dbReference>
<dbReference type="Pfam" id="PF01565">
    <property type="entry name" value="FAD_binding_4"/>
    <property type="match status" value="1"/>
</dbReference>
<reference evidence="4 5" key="1">
    <citation type="journal article" date="2024" name="J. Plant Pathol.">
        <title>Sequence and assembly of the genome of Seiridium unicorne, isolate CBS 538.82, causal agent of cypress canker disease.</title>
        <authorList>
            <person name="Scali E."/>
            <person name="Rocca G.D."/>
            <person name="Danti R."/>
            <person name="Garbelotto M."/>
            <person name="Barberini S."/>
            <person name="Baroncelli R."/>
            <person name="Emiliani G."/>
        </authorList>
    </citation>
    <scope>NUCLEOTIDE SEQUENCE [LARGE SCALE GENOMIC DNA]</scope>
    <source>
        <strain evidence="4 5">BM-138-508</strain>
    </source>
</reference>
<dbReference type="InterPro" id="IPR016170">
    <property type="entry name" value="Cytok_DH_C_sf"/>
</dbReference>
<proteinExistence type="predicted"/>
<keyword evidence="2" id="KW-0274">FAD</keyword>
<evidence type="ECO:0000256" key="1">
    <source>
        <dbReference type="ARBA" id="ARBA00022630"/>
    </source>
</evidence>
<feature type="domain" description="FAD-binding PCMH-type" evidence="3">
    <location>
        <begin position="81"/>
        <end position="267"/>
    </location>
</feature>
<dbReference type="InterPro" id="IPR016164">
    <property type="entry name" value="FAD-linked_Oxase-like_C"/>
</dbReference>
<protein>
    <submittedName>
        <fullName evidence="4">FAD-binding PCMH-type domain-containing protein</fullName>
    </submittedName>
</protein>
<dbReference type="InterPro" id="IPR006094">
    <property type="entry name" value="Oxid_FAD_bind_N"/>
</dbReference>
<name>A0ABR2VBT0_9PEZI</name>
<dbReference type="Gene3D" id="3.30.43.10">
    <property type="entry name" value="Uridine Diphospho-n-acetylenolpyruvylglucosamine Reductase, domain 2"/>
    <property type="match status" value="1"/>
</dbReference>
<dbReference type="PROSITE" id="PS51387">
    <property type="entry name" value="FAD_PCMH"/>
    <property type="match status" value="1"/>
</dbReference>
<dbReference type="SUPFAM" id="SSF55103">
    <property type="entry name" value="FAD-linked oxidases, C-terminal domain"/>
    <property type="match status" value="1"/>
</dbReference>
<dbReference type="Gene3D" id="3.40.462.10">
    <property type="entry name" value="FAD-linked oxidases, C-terminal domain"/>
    <property type="match status" value="1"/>
</dbReference>